<protein>
    <submittedName>
        <fullName evidence="3">Adsorption protein A</fullName>
    </submittedName>
</protein>
<proteinExistence type="predicted"/>
<reference evidence="3 4" key="1">
    <citation type="submission" date="2018-06" db="EMBL/GenBank/DDBJ databases">
        <title>Genomic Encyclopedia of Type Strains, Phase III (KMG-III): the genomes of soil and plant-associated and newly described type strains.</title>
        <authorList>
            <person name="Whitman W."/>
        </authorList>
    </citation>
    <scope>NUCLEOTIDE SEQUENCE [LARGE SCALE GENOMIC DNA]</scope>
    <source>
        <strain evidence="3 4">CECT 7646</strain>
    </source>
</reference>
<gene>
    <name evidence="3" type="ORF">DFQ15_111105</name>
</gene>
<dbReference type="AlphaFoldDB" id="A0A318SY80"/>
<feature type="domain" description="Bacteriophage N4 adsorption protein A C-terminal" evidence="2">
    <location>
        <begin position="371"/>
        <end position="544"/>
    </location>
</feature>
<evidence type="ECO:0000313" key="3">
    <source>
        <dbReference type="EMBL" id="PYE77960.1"/>
    </source>
</evidence>
<feature type="compositionally biased region" description="Low complexity" evidence="1">
    <location>
        <begin position="114"/>
        <end position="134"/>
    </location>
</feature>
<dbReference type="Proteomes" id="UP000247540">
    <property type="component" value="Unassembled WGS sequence"/>
</dbReference>
<dbReference type="Pfam" id="PF13283">
    <property type="entry name" value="NfrA_C"/>
    <property type="match status" value="1"/>
</dbReference>
<dbReference type="EMBL" id="QJTC01000011">
    <property type="protein sequence ID" value="PYE77960.1"/>
    <property type="molecule type" value="Genomic_DNA"/>
</dbReference>
<comment type="caution">
    <text evidence="3">The sequence shown here is derived from an EMBL/GenBank/DDBJ whole genome shotgun (WGS) entry which is preliminary data.</text>
</comment>
<accession>A0A318SY80</accession>
<sequence length="549" mass="57758">MRRADLSCLLGRMVRRGMPALLAAGASLPGLPHAATEELPLTGPAYRLADEAYRAYDRGNYAAAAARAREAIRLRPDVQRLQALLRASEDAAQRQTRAADSGAVSPPIPARAVAVRRAASPRPRARPGRVPAASDDMSLPGPPYRIVGAPDTGDGDGDGDGHPMLQIARSLARPPAARAAGPAPVEPAPMADAGPGTPVFVPSAPAGHVEQAYGFLRDDRSREAATAFAHADRSGSLRPAHLLDAAYASLRAGDSSVSAAYFRRALDAADAGEIVLDPQARQDIRLAVADQERAGGASAALFYRGGGTLPGLATDTGSTGTAGDRSDRSVQAVAEGYWRPRELKGFAGGGTFVDLYGRVLGTPYSGAGYAEGASSAQAAVGVRARPLSAVNLVVAAERLVKVGSASRSDWLLRAGISENFGVAPRVDRDSWWSGDGYAEAGRYLQAGEKYLVSEGRLGRSWRLDAADRGWPGLSQATLMPHVVLAADYNTGFARPRAVGAGVGMNLRSWWREDARSGPRSYADLSAQYRWRVAGDDRAGGLVLRLSYNY</sequence>
<name>A0A318SY80_9BURK</name>
<organism evidence="3 4">
    <name type="scientific">Xylophilus ampelinus</name>
    <dbReference type="NCBI Taxonomy" id="54067"/>
    <lineage>
        <taxon>Bacteria</taxon>
        <taxon>Pseudomonadati</taxon>
        <taxon>Pseudomonadota</taxon>
        <taxon>Betaproteobacteria</taxon>
        <taxon>Burkholderiales</taxon>
        <taxon>Xylophilus</taxon>
    </lineage>
</organism>
<keyword evidence="4" id="KW-1185">Reference proteome</keyword>
<evidence type="ECO:0000313" key="4">
    <source>
        <dbReference type="Proteomes" id="UP000247540"/>
    </source>
</evidence>
<feature type="region of interest" description="Disordered" evidence="1">
    <location>
        <begin position="114"/>
        <end position="141"/>
    </location>
</feature>
<evidence type="ECO:0000256" key="1">
    <source>
        <dbReference type="SAM" id="MobiDB-lite"/>
    </source>
</evidence>
<evidence type="ECO:0000259" key="2">
    <source>
        <dbReference type="Pfam" id="PF13283"/>
    </source>
</evidence>
<dbReference type="InterPro" id="IPR025137">
    <property type="entry name" value="NfrA_C"/>
</dbReference>